<dbReference type="GO" id="GO:0007267">
    <property type="term" value="P:cell-cell signaling"/>
    <property type="evidence" value="ECO:0007669"/>
    <property type="project" value="TreeGrafter"/>
</dbReference>
<dbReference type="PRINTS" id="PR02072">
    <property type="entry name" value="4JOINTEDBOX1"/>
</dbReference>
<accession>A0A482X9H7</accession>
<keyword evidence="1" id="KW-1133">Transmembrane helix</keyword>
<feature type="domain" description="FAM20 C-terminal" evidence="2">
    <location>
        <begin position="312"/>
        <end position="459"/>
    </location>
</feature>
<dbReference type="InterPro" id="IPR009581">
    <property type="entry name" value="FAM20_C"/>
</dbReference>
<dbReference type="EMBL" id="QKKF02015211">
    <property type="protein sequence ID" value="RZF42357.1"/>
    <property type="molecule type" value="Genomic_DNA"/>
</dbReference>
<organism evidence="3 4">
    <name type="scientific">Laodelphax striatellus</name>
    <name type="common">Small brown planthopper</name>
    <name type="synonym">Delphax striatella</name>
    <dbReference type="NCBI Taxonomy" id="195883"/>
    <lineage>
        <taxon>Eukaryota</taxon>
        <taxon>Metazoa</taxon>
        <taxon>Ecdysozoa</taxon>
        <taxon>Arthropoda</taxon>
        <taxon>Hexapoda</taxon>
        <taxon>Insecta</taxon>
        <taxon>Pterygota</taxon>
        <taxon>Neoptera</taxon>
        <taxon>Paraneoptera</taxon>
        <taxon>Hemiptera</taxon>
        <taxon>Auchenorrhyncha</taxon>
        <taxon>Fulgoroidea</taxon>
        <taxon>Delphacidae</taxon>
        <taxon>Criomorphinae</taxon>
        <taxon>Laodelphax</taxon>
    </lineage>
</organism>
<comment type="caution">
    <text evidence="3">The sequence shown here is derived from an EMBL/GenBank/DDBJ whole genome shotgun (WGS) entry which is preliminary data.</text>
</comment>
<dbReference type="STRING" id="195883.A0A482X9H7"/>
<proteinExistence type="predicted"/>
<keyword evidence="4" id="KW-1185">Reference proteome</keyword>
<name>A0A482X9H7_LAOST</name>
<dbReference type="SMR" id="A0A482X9H7"/>
<dbReference type="PANTHER" id="PTHR13147">
    <property type="entry name" value="FOUR-JOINTED BOX PROTEIN 1"/>
    <property type="match status" value="1"/>
</dbReference>
<dbReference type="InParanoid" id="A0A482X9H7"/>
<evidence type="ECO:0000259" key="2">
    <source>
        <dbReference type="Pfam" id="PF06702"/>
    </source>
</evidence>
<dbReference type="AlphaFoldDB" id="A0A482X9H7"/>
<dbReference type="GO" id="GO:0005615">
    <property type="term" value="C:extracellular space"/>
    <property type="evidence" value="ECO:0007669"/>
    <property type="project" value="TreeGrafter"/>
</dbReference>
<evidence type="ECO:0000313" key="4">
    <source>
        <dbReference type="Proteomes" id="UP000291343"/>
    </source>
</evidence>
<evidence type="ECO:0000256" key="1">
    <source>
        <dbReference type="SAM" id="Phobius"/>
    </source>
</evidence>
<reference evidence="3 4" key="1">
    <citation type="journal article" date="2017" name="Gigascience">
        <title>Genome sequence of the small brown planthopper, Laodelphax striatellus.</title>
        <authorList>
            <person name="Zhu J."/>
            <person name="Jiang F."/>
            <person name="Wang X."/>
            <person name="Yang P."/>
            <person name="Bao Y."/>
            <person name="Zhao W."/>
            <person name="Wang W."/>
            <person name="Lu H."/>
            <person name="Wang Q."/>
            <person name="Cui N."/>
            <person name="Li J."/>
            <person name="Chen X."/>
            <person name="Luo L."/>
            <person name="Yu J."/>
            <person name="Kang L."/>
            <person name="Cui F."/>
        </authorList>
    </citation>
    <scope>NUCLEOTIDE SEQUENCE [LARGE SCALE GENOMIC DNA]</scope>
    <source>
        <strain evidence="3">Lst14</strain>
    </source>
</reference>
<keyword evidence="1" id="KW-0472">Membrane</keyword>
<dbReference type="InterPro" id="IPR024868">
    <property type="entry name" value="FJX1/FJ"/>
</dbReference>
<dbReference type="OrthoDB" id="10055077at2759"/>
<protein>
    <recommendedName>
        <fullName evidence="2">FAM20 C-terminal domain-containing protein</fullName>
    </recommendedName>
</protein>
<dbReference type="PANTHER" id="PTHR13147:SF5">
    <property type="entry name" value="FOUR-JOINTED BOX PROTEIN 1"/>
    <property type="match status" value="1"/>
</dbReference>
<dbReference type="Pfam" id="PF06702">
    <property type="entry name" value="Fam20C"/>
    <property type="match status" value="1"/>
</dbReference>
<dbReference type="Proteomes" id="UP000291343">
    <property type="component" value="Unassembled WGS sequence"/>
</dbReference>
<sequence>MLRVETMHLEPPGRKPRIKSTSSKFYAILNRMLFSGVAAVKSDRQTLVYEPTVKTSSLKRTIFLVTVCAAFTSGFLVGVLFPMPILQNRRASNISAAITKNTTFAQKSLQNRTHRSSTGDSTIFASVSFVREPLLSSLTSQPVSRGQTGRSRVVDGVFWTGEAEQMLPRGFDAADADVWTRFLQTAEVAKLEEGCGRMQNRLITFQDGTRACCRYRQNTDQIQGELFSFYLGRILNINNLVPSSLAIVKTTNPLWRNVKSQVLTSQWMEERPIIMTKYMDDLRPANIPKHLQSENRRLHPMDIREDEDVLELVQWSDLIVFDYLTANLDRIVNNLYNLQWNPGMMEAPAHNLAKNNDGLLLFLDNESGLLHGYRLLEKYEAYHSVLLEALCVFRRSTVKMLERLRDKKNIGSLLNENLFDFNDHEALPVLPEKSVKILNERIGKVLDQVAWCQKQYSEKSNSVR</sequence>
<gene>
    <name evidence="3" type="ORF">LSTR_LSTR004165</name>
</gene>
<keyword evidence="1" id="KW-0812">Transmembrane</keyword>
<dbReference type="FunCoup" id="A0A482X9H7">
    <property type="interactions" value="81"/>
</dbReference>
<evidence type="ECO:0000313" key="3">
    <source>
        <dbReference type="EMBL" id="RZF42357.1"/>
    </source>
</evidence>
<feature type="transmembrane region" description="Helical" evidence="1">
    <location>
        <begin position="62"/>
        <end position="81"/>
    </location>
</feature>